<comment type="caution">
    <text evidence="6">The sequence shown here is derived from an EMBL/GenBank/DDBJ whole genome shotgun (WGS) entry which is preliminary data.</text>
</comment>
<evidence type="ECO:0000313" key="6">
    <source>
        <dbReference type="EMBL" id="MCU7693311.1"/>
    </source>
</evidence>
<proteinExistence type="predicted"/>
<dbReference type="SMART" id="SM00849">
    <property type="entry name" value="Lactamase_B"/>
    <property type="match status" value="1"/>
</dbReference>
<evidence type="ECO:0000259" key="5">
    <source>
        <dbReference type="SMART" id="SM00849"/>
    </source>
</evidence>
<dbReference type="AlphaFoldDB" id="A0AAE3LM10"/>
<feature type="domain" description="Metallo-beta-lactamase" evidence="5">
    <location>
        <begin position="13"/>
        <end position="195"/>
    </location>
</feature>
<evidence type="ECO:0000313" key="7">
    <source>
        <dbReference type="Proteomes" id="UP001209317"/>
    </source>
</evidence>
<dbReference type="SUPFAM" id="SSF56281">
    <property type="entry name" value="Metallo-hydrolase/oxidoreductase"/>
    <property type="match status" value="1"/>
</dbReference>
<keyword evidence="2" id="KW-0479">Metal-binding</keyword>
<name>A0AAE3LM10_9BACT</name>
<keyword evidence="3" id="KW-0378">Hydrolase</keyword>
<dbReference type="GO" id="GO:0016787">
    <property type="term" value="F:hydrolase activity"/>
    <property type="evidence" value="ECO:0007669"/>
    <property type="project" value="UniProtKB-KW"/>
</dbReference>
<keyword evidence="4" id="KW-0862">Zinc</keyword>
<dbReference type="Proteomes" id="UP001209317">
    <property type="component" value="Unassembled WGS sequence"/>
</dbReference>
<dbReference type="PANTHER" id="PTHR46233:SF3">
    <property type="entry name" value="HYDROXYACYLGLUTATHIONE HYDROLASE GLOC"/>
    <property type="match status" value="1"/>
</dbReference>
<dbReference type="GO" id="GO:0046872">
    <property type="term" value="F:metal ion binding"/>
    <property type="evidence" value="ECO:0007669"/>
    <property type="project" value="UniProtKB-KW"/>
</dbReference>
<protein>
    <submittedName>
        <fullName evidence="6">MBL fold metallo-hydrolase</fullName>
    </submittedName>
</protein>
<sequence>MIKVASYTFNPFQENTYVLSDDKGRAIIIDPGMYFTAENERMDQCILREGLTVQQLINTHCHIDHIFSVERISKQYSLPLGIHPAEKEFLQRGNEMASAYGLNFEPYTGRIYYLREGDKITLGDDELLVIEAPGHSPGSVCFYCEKQKFLIAGDVLFRESIGRTDLPGGSHTQLINSIQTKIYTLPDDVVVYSGHGPTTTVGHEKKHNPFVTI</sequence>
<gene>
    <name evidence="6" type="ORF">OD355_02135</name>
</gene>
<dbReference type="InterPro" id="IPR051453">
    <property type="entry name" value="MBL_Glyoxalase_II"/>
</dbReference>
<dbReference type="RefSeq" id="WP_263036797.1">
    <property type="nucleotide sequence ID" value="NZ_JAOTPL010000002.1"/>
</dbReference>
<dbReference type="InterPro" id="IPR036866">
    <property type="entry name" value="RibonucZ/Hydroxyglut_hydro"/>
</dbReference>
<keyword evidence="7" id="KW-1185">Reference proteome</keyword>
<organism evidence="6 7">
    <name type="scientific">Haoranjiania flava</name>
    <dbReference type="NCBI Taxonomy" id="1856322"/>
    <lineage>
        <taxon>Bacteria</taxon>
        <taxon>Pseudomonadati</taxon>
        <taxon>Bacteroidota</taxon>
        <taxon>Chitinophagia</taxon>
        <taxon>Chitinophagales</taxon>
        <taxon>Chitinophagaceae</taxon>
        <taxon>Haoranjiania</taxon>
    </lineage>
</organism>
<dbReference type="PANTHER" id="PTHR46233">
    <property type="entry name" value="HYDROXYACYLGLUTATHIONE HYDROLASE GLOC"/>
    <property type="match status" value="1"/>
</dbReference>
<dbReference type="InterPro" id="IPR001279">
    <property type="entry name" value="Metallo-B-lactamas"/>
</dbReference>
<dbReference type="Gene3D" id="3.60.15.10">
    <property type="entry name" value="Ribonuclease Z/Hydroxyacylglutathione hydrolase-like"/>
    <property type="match status" value="1"/>
</dbReference>
<evidence type="ECO:0000256" key="2">
    <source>
        <dbReference type="ARBA" id="ARBA00022723"/>
    </source>
</evidence>
<comment type="cofactor">
    <cofactor evidence="1">
        <name>Zn(2+)</name>
        <dbReference type="ChEBI" id="CHEBI:29105"/>
    </cofactor>
</comment>
<dbReference type="CDD" id="cd06262">
    <property type="entry name" value="metallo-hydrolase-like_MBL-fold"/>
    <property type="match status" value="1"/>
</dbReference>
<dbReference type="Pfam" id="PF00753">
    <property type="entry name" value="Lactamase_B"/>
    <property type="match status" value="1"/>
</dbReference>
<accession>A0AAE3LM10</accession>
<evidence type="ECO:0000256" key="4">
    <source>
        <dbReference type="ARBA" id="ARBA00022833"/>
    </source>
</evidence>
<evidence type="ECO:0000256" key="3">
    <source>
        <dbReference type="ARBA" id="ARBA00022801"/>
    </source>
</evidence>
<evidence type="ECO:0000256" key="1">
    <source>
        <dbReference type="ARBA" id="ARBA00001947"/>
    </source>
</evidence>
<reference evidence="6" key="1">
    <citation type="submission" date="2022-10" db="EMBL/GenBank/DDBJ databases">
        <authorList>
            <person name="Kim H.S."/>
            <person name="Kim J.-S."/>
            <person name="Suh M.K."/>
            <person name="Eom M.K."/>
            <person name="Lee J.-S."/>
        </authorList>
    </citation>
    <scope>NUCLEOTIDE SEQUENCE</scope>
    <source>
        <strain evidence="6">LIP-5</strain>
    </source>
</reference>
<dbReference type="EMBL" id="JAOTPL010000002">
    <property type="protein sequence ID" value="MCU7693311.1"/>
    <property type="molecule type" value="Genomic_DNA"/>
</dbReference>